<proteinExistence type="predicted"/>
<comment type="caution">
    <text evidence="3">The sequence shown here is derived from an EMBL/GenBank/DDBJ whole genome shotgun (WGS) entry which is preliminary data.</text>
</comment>
<name>A0A2G5TWH4_9PELO</name>
<feature type="domain" description="Sdz-33 F-box" evidence="2">
    <location>
        <begin position="485"/>
        <end position="540"/>
    </location>
</feature>
<evidence type="ECO:0000259" key="1">
    <source>
        <dbReference type="Pfam" id="PF00646"/>
    </source>
</evidence>
<dbReference type="InterPro" id="IPR001810">
    <property type="entry name" value="F-box_dom"/>
</dbReference>
<dbReference type="Pfam" id="PF07735">
    <property type="entry name" value="FBA_2"/>
    <property type="match status" value="1"/>
</dbReference>
<evidence type="ECO:0000259" key="2">
    <source>
        <dbReference type="Pfam" id="PF07735"/>
    </source>
</evidence>
<dbReference type="AlphaFoldDB" id="A0A2G5TWH4"/>
<dbReference type="EMBL" id="PDUG01000004">
    <property type="protein sequence ID" value="PIC31655.1"/>
    <property type="molecule type" value="Genomic_DNA"/>
</dbReference>
<gene>
    <name evidence="3" type="primary">Cnig_chr_IV.g12279</name>
    <name evidence="3" type="ORF">B9Z55_012279</name>
</gene>
<dbReference type="PANTHER" id="PTHR21503:SF8">
    <property type="entry name" value="F-BOX ASSOCIATED DOMAIN-CONTAINING PROTEIN-RELATED"/>
    <property type="match status" value="1"/>
</dbReference>
<dbReference type="Pfam" id="PF00646">
    <property type="entry name" value="F-box"/>
    <property type="match status" value="1"/>
</dbReference>
<feature type="domain" description="F-box" evidence="1">
    <location>
        <begin position="30"/>
        <end position="65"/>
    </location>
</feature>
<dbReference type="InterPro" id="IPR012885">
    <property type="entry name" value="F-box_Sdz-33"/>
</dbReference>
<reference evidence="4" key="1">
    <citation type="submission" date="2017-10" db="EMBL/GenBank/DDBJ databases">
        <title>Rapid genome shrinkage in a self-fertile nematode reveals novel sperm competition proteins.</title>
        <authorList>
            <person name="Yin D."/>
            <person name="Schwarz E.M."/>
            <person name="Thomas C.G."/>
            <person name="Felde R.L."/>
            <person name="Korf I.F."/>
            <person name="Cutter A.D."/>
            <person name="Schartner C.M."/>
            <person name="Ralston E.J."/>
            <person name="Meyer B.J."/>
            <person name="Haag E.S."/>
        </authorList>
    </citation>
    <scope>NUCLEOTIDE SEQUENCE [LARGE SCALE GENOMIC DNA]</scope>
    <source>
        <strain evidence="4">JU1422</strain>
    </source>
</reference>
<evidence type="ECO:0000313" key="3">
    <source>
        <dbReference type="EMBL" id="PIC31655.1"/>
    </source>
</evidence>
<dbReference type="Proteomes" id="UP000230233">
    <property type="component" value="Chromosome IV"/>
</dbReference>
<dbReference type="PANTHER" id="PTHR21503">
    <property type="entry name" value="F-BOX-CONTAINING HYPOTHETICAL PROTEIN C.ELEGANS"/>
    <property type="match status" value="1"/>
</dbReference>
<evidence type="ECO:0000313" key="4">
    <source>
        <dbReference type="Proteomes" id="UP000230233"/>
    </source>
</evidence>
<sequence length="579" mass="66397">MSVHAAETALLQSFGQLDIQNKPQKHQSPLLKLSRVVLLECIEHLDYLEIILFSLLSKRAKTIAKFIRWNPLTVLLKANSQSAIQLRCSINPGRIWEIVYEKKDASSGYSYIKSILAGPRVFYCLTLRDHENAIEDSKQMTEHICEVFRSPISGIEIAEESFIEWLIKFQPTIRCVTIRKNVVTSVETLYRVLNNLIVTEYFWLGSIAIDENFQYLEPIPYRSIAIKDSSWVGLPSILNGINSIICLFESNLTAEDINTILKEWQMRTKLQNLDYLRIDICTLLDAGIFIETAVKRLEVTLSDGNDGRPTKVIILSLLSKRAKAIAKLVRWNSLNILLQANSKPVIQLKCSINPGRIWKIVYGKKEVSSGYPYFKSILAGPRVFYRLTLRDHENAIEDSKQMTEHICEVFRSPISSIQIAEQSLIEWLINFQPTIRYVSIRKDVVTSVGIWERILNNLKVTEHFWLESIAIDENFQCTESIPSRSITITDSSWVTLPSILNGNNSTIRLFGSKLSPKDINTILKEWQMGTKLQNLEYLEIKTPAIETFTRQDVENYTFEVLKDLRLTESDGNEGRPMEV</sequence>
<organism evidence="3 4">
    <name type="scientific">Caenorhabditis nigoni</name>
    <dbReference type="NCBI Taxonomy" id="1611254"/>
    <lineage>
        <taxon>Eukaryota</taxon>
        <taxon>Metazoa</taxon>
        <taxon>Ecdysozoa</taxon>
        <taxon>Nematoda</taxon>
        <taxon>Chromadorea</taxon>
        <taxon>Rhabditida</taxon>
        <taxon>Rhabditina</taxon>
        <taxon>Rhabditomorpha</taxon>
        <taxon>Rhabditoidea</taxon>
        <taxon>Rhabditidae</taxon>
        <taxon>Peloderinae</taxon>
        <taxon>Caenorhabditis</taxon>
    </lineage>
</organism>
<keyword evidence="4" id="KW-1185">Reference proteome</keyword>
<accession>A0A2G5TWH4</accession>
<protein>
    <submittedName>
        <fullName evidence="3">Uncharacterized protein</fullName>
    </submittedName>
</protein>